<organism evidence="1 2">
    <name type="scientific">Araneus ventricosus</name>
    <name type="common">Orbweaver spider</name>
    <name type="synonym">Epeira ventricosa</name>
    <dbReference type="NCBI Taxonomy" id="182803"/>
    <lineage>
        <taxon>Eukaryota</taxon>
        <taxon>Metazoa</taxon>
        <taxon>Ecdysozoa</taxon>
        <taxon>Arthropoda</taxon>
        <taxon>Chelicerata</taxon>
        <taxon>Arachnida</taxon>
        <taxon>Araneae</taxon>
        <taxon>Araneomorphae</taxon>
        <taxon>Entelegynae</taxon>
        <taxon>Araneoidea</taxon>
        <taxon>Araneidae</taxon>
        <taxon>Araneus</taxon>
    </lineage>
</organism>
<keyword evidence="2" id="KW-1185">Reference proteome</keyword>
<comment type="caution">
    <text evidence="1">The sequence shown here is derived from an EMBL/GenBank/DDBJ whole genome shotgun (WGS) entry which is preliminary data.</text>
</comment>
<reference evidence="1 2" key="1">
    <citation type="journal article" date="2019" name="Sci. Rep.">
        <title>Orb-weaving spider Araneus ventricosus genome elucidates the spidroin gene catalogue.</title>
        <authorList>
            <person name="Kono N."/>
            <person name="Nakamura H."/>
            <person name="Ohtoshi R."/>
            <person name="Moran D.A.P."/>
            <person name="Shinohara A."/>
            <person name="Yoshida Y."/>
            <person name="Fujiwara M."/>
            <person name="Mori M."/>
            <person name="Tomita M."/>
            <person name="Arakawa K."/>
        </authorList>
    </citation>
    <scope>NUCLEOTIDE SEQUENCE [LARGE SCALE GENOMIC DNA]</scope>
</reference>
<name>A0A4Y2IPU7_ARAVE</name>
<evidence type="ECO:0000313" key="2">
    <source>
        <dbReference type="Proteomes" id="UP000499080"/>
    </source>
</evidence>
<proteinExistence type="predicted"/>
<dbReference type="EMBL" id="BGPR01002836">
    <property type="protein sequence ID" value="GBM79685.1"/>
    <property type="molecule type" value="Genomic_DNA"/>
</dbReference>
<evidence type="ECO:0000313" key="1">
    <source>
        <dbReference type="EMBL" id="GBM79685.1"/>
    </source>
</evidence>
<accession>A0A4Y2IPU7</accession>
<sequence length="97" mass="10930">MHCKKGADDASRLYLHRHHWYRSRPGGCPSIDCNSTKQLLLASLWNISLTSDNSKCFRSPQNVLQNRPHLIMLFLPGASNIVSNPQNTLLMRAPKCG</sequence>
<protein>
    <submittedName>
        <fullName evidence="1">Uncharacterized protein</fullName>
    </submittedName>
</protein>
<dbReference type="AlphaFoldDB" id="A0A4Y2IPU7"/>
<gene>
    <name evidence="1" type="ORF">AVEN_71212_1</name>
</gene>
<dbReference type="Proteomes" id="UP000499080">
    <property type="component" value="Unassembled WGS sequence"/>
</dbReference>